<evidence type="ECO:0000256" key="6">
    <source>
        <dbReference type="ARBA" id="ARBA00034103"/>
    </source>
</evidence>
<evidence type="ECO:0000256" key="3">
    <source>
        <dbReference type="ARBA" id="ARBA00022729"/>
    </source>
</evidence>
<proteinExistence type="predicted"/>
<dbReference type="Proteomes" id="UP001369086">
    <property type="component" value="Unassembled WGS sequence"/>
</dbReference>
<dbReference type="Pfam" id="PF23331">
    <property type="entry name" value="VWC2L_C"/>
    <property type="match status" value="1"/>
</dbReference>
<dbReference type="InterPro" id="IPR057856">
    <property type="entry name" value="VWC2L_C"/>
</dbReference>
<comment type="subcellular location">
    <subcellularLocation>
        <location evidence="1">Secreted</location>
    </subcellularLocation>
    <subcellularLocation>
        <location evidence="6">Synapse</location>
    </subcellularLocation>
</comment>
<feature type="domain" description="VWFC" evidence="7">
    <location>
        <begin position="218"/>
        <end position="255"/>
    </location>
</feature>
<keyword evidence="5" id="KW-0770">Synapse</keyword>
<evidence type="ECO:0000313" key="9">
    <source>
        <dbReference type="Proteomes" id="UP001369086"/>
    </source>
</evidence>
<dbReference type="InterPro" id="IPR001007">
    <property type="entry name" value="VWF_dom"/>
</dbReference>
<dbReference type="PANTHER" id="PTHR46252:SF2">
    <property type="entry name" value="VON WILLEBRAND FACTOR C DOMAIN-CONTAINING PROTEIN 2-LIKE"/>
    <property type="match status" value="1"/>
</dbReference>
<sequence>MCCSEAVPVYEWACISGLNICGTQRIGFILVVTVIKLRLCKTCILLSGSLRGRMALLVQVACVLLLAPPSMVSPAAINHEDYPADEGDSTSNNNDLIFDDYRGKGCVDDSGFVYKLGERFFPGHSNCPCVCTEDGPVCDQPDCPKIHPKCTKVEHNGCCPECKEVKNFCEYRGKTYTILEEFKVFHLQGSPLTEDGTELPVTSPQLQSRTGHFRPSPCEWCRCEPNNEVHCVVADCAVPECVNPVYEPEQCCPVCKNGPNCFAGTTIIPAGIEVKVDECNICHCHNGDWWKPAQCSKRECQIKQNS</sequence>
<gene>
    <name evidence="8" type="ORF">HHUSO_G13245</name>
</gene>
<dbReference type="InterPro" id="IPR042979">
    <property type="entry name" value="VWC2/VWC2L"/>
</dbReference>
<dbReference type="Pfam" id="PF23333">
    <property type="entry name" value="VWC2L_1st"/>
    <property type="match status" value="1"/>
</dbReference>
<dbReference type="Pfam" id="PF23334">
    <property type="entry name" value="VWC2L_2nd"/>
    <property type="match status" value="1"/>
</dbReference>
<evidence type="ECO:0000256" key="1">
    <source>
        <dbReference type="ARBA" id="ARBA00004613"/>
    </source>
</evidence>
<keyword evidence="2" id="KW-0964">Secreted</keyword>
<organism evidence="8 9">
    <name type="scientific">Huso huso</name>
    <name type="common">Beluga</name>
    <name type="synonym">Acipenser huso</name>
    <dbReference type="NCBI Taxonomy" id="61971"/>
    <lineage>
        <taxon>Eukaryota</taxon>
        <taxon>Metazoa</taxon>
        <taxon>Chordata</taxon>
        <taxon>Craniata</taxon>
        <taxon>Vertebrata</taxon>
        <taxon>Euteleostomi</taxon>
        <taxon>Actinopterygii</taxon>
        <taxon>Chondrostei</taxon>
        <taxon>Acipenseriformes</taxon>
        <taxon>Acipenseridae</taxon>
        <taxon>Huso</taxon>
    </lineage>
</organism>
<name>A0ABR0ZKD8_HUSHU</name>
<dbReference type="EMBL" id="JAHFZB010000010">
    <property type="protein sequence ID" value="KAK6485262.1"/>
    <property type="molecule type" value="Genomic_DNA"/>
</dbReference>
<reference evidence="8 9" key="1">
    <citation type="submission" date="2021-05" db="EMBL/GenBank/DDBJ databases">
        <authorList>
            <person name="Zahm M."/>
            <person name="Klopp C."/>
            <person name="Cabau C."/>
            <person name="Kuhl H."/>
            <person name="Suciu R."/>
            <person name="Ciorpac M."/>
            <person name="Holostenco D."/>
            <person name="Gessner J."/>
            <person name="Wuertz S."/>
            <person name="Hohne C."/>
            <person name="Stock M."/>
            <person name="Gislard M."/>
            <person name="Lluch J."/>
            <person name="Milhes M."/>
            <person name="Lampietro C."/>
            <person name="Lopez Roques C."/>
            <person name="Donnadieu C."/>
            <person name="Du K."/>
            <person name="Schartl M."/>
            <person name="Guiguen Y."/>
        </authorList>
    </citation>
    <scope>NUCLEOTIDE SEQUENCE [LARGE SCALE GENOMIC DNA]</scope>
    <source>
        <strain evidence="8">Hh-F2</strain>
        <tissue evidence="8">Blood</tissue>
    </source>
</reference>
<dbReference type="PANTHER" id="PTHR46252">
    <property type="entry name" value="BRORIN FAMILY MEMBER"/>
    <property type="match status" value="1"/>
</dbReference>
<protein>
    <submittedName>
        <fullName evidence="8">von Willebrand factor C domain-containing protein 2-like isoform X1</fullName>
    </submittedName>
</protein>
<accession>A0ABR0ZKD8</accession>
<dbReference type="PROSITE" id="PS01208">
    <property type="entry name" value="VWFC_1"/>
    <property type="match status" value="1"/>
</dbReference>
<evidence type="ECO:0000313" key="8">
    <source>
        <dbReference type="EMBL" id="KAK6485262.1"/>
    </source>
</evidence>
<comment type="caution">
    <text evidence="8">The sequence shown here is derived from an EMBL/GenBank/DDBJ whole genome shotgun (WGS) entry which is preliminary data.</text>
</comment>
<keyword evidence="4" id="KW-0677">Repeat</keyword>
<evidence type="ECO:0000256" key="5">
    <source>
        <dbReference type="ARBA" id="ARBA00023018"/>
    </source>
</evidence>
<dbReference type="InterPro" id="IPR059152">
    <property type="entry name" value="VWC2L_N"/>
</dbReference>
<keyword evidence="9" id="KW-1185">Reference proteome</keyword>
<evidence type="ECO:0000256" key="2">
    <source>
        <dbReference type="ARBA" id="ARBA00022525"/>
    </source>
</evidence>
<dbReference type="SUPFAM" id="SSF57603">
    <property type="entry name" value="FnI-like domain"/>
    <property type="match status" value="1"/>
</dbReference>
<keyword evidence="3" id="KW-0732">Signal</keyword>
<evidence type="ECO:0000256" key="4">
    <source>
        <dbReference type="ARBA" id="ARBA00022737"/>
    </source>
</evidence>
<dbReference type="Gene3D" id="6.20.200.20">
    <property type="match status" value="1"/>
</dbReference>
<evidence type="ECO:0000259" key="7">
    <source>
        <dbReference type="PROSITE" id="PS01208"/>
    </source>
</evidence>